<name>A0A5B8SVC2_9GAMM</name>
<dbReference type="AlphaFoldDB" id="A0A5B8SVC2"/>
<dbReference type="Pfam" id="PF00534">
    <property type="entry name" value="Glycos_transf_1"/>
    <property type="match status" value="1"/>
</dbReference>
<dbReference type="Proteomes" id="UP000321272">
    <property type="component" value="Chromosome"/>
</dbReference>
<dbReference type="Pfam" id="PF08323">
    <property type="entry name" value="Glyco_transf_5"/>
    <property type="match status" value="1"/>
</dbReference>
<dbReference type="GO" id="GO:0005978">
    <property type="term" value="P:glycogen biosynthetic process"/>
    <property type="evidence" value="ECO:0007669"/>
    <property type="project" value="UniProtKB-UniRule"/>
</dbReference>
<dbReference type="InterPro" id="IPR001296">
    <property type="entry name" value="Glyco_trans_1"/>
</dbReference>
<dbReference type="EC" id="2.4.1.21" evidence="5 11"/>
<evidence type="ECO:0000256" key="10">
    <source>
        <dbReference type="ARBA" id="ARBA00031722"/>
    </source>
</evidence>
<protein>
    <recommendedName>
        <fullName evidence="6 11">Glycogen synthase</fullName>
        <ecNumber evidence="5 11">2.4.1.21</ecNumber>
    </recommendedName>
    <alternativeName>
        <fullName evidence="10 11">Starch [bacterial glycogen] synthase</fullName>
    </alternativeName>
</protein>
<evidence type="ECO:0000256" key="2">
    <source>
        <dbReference type="ARBA" id="ARBA00002764"/>
    </source>
</evidence>
<dbReference type="InterPro" id="IPR011835">
    <property type="entry name" value="GS/SS"/>
</dbReference>
<evidence type="ECO:0000313" key="15">
    <source>
        <dbReference type="EMBL" id="QEA40919.1"/>
    </source>
</evidence>
<dbReference type="NCBIfam" id="NF001901">
    <property type="entry name" value="PRK00654.1-5"/>
    <property type="match status" value="1"/>
</dbReference>
<gene>
    <name evidence="11 15" type="primary">glgA</name>
    <name evidence="15" type="ORF">FGL86_11745</name>
</gene>
<evidence type="ECO:0000256" key="9">
    <source>
        <dbReference type="ARBA" id="ARBA00023056"/>
    </source>
</evidence>
<sequence>MLADGSDEIAESLLVDMLKVSSISRKHSSREPSSRGHDILFVTPEIADLVKVGGLGDVASSLPRALAAHHDVRLLMPAYREVLQSGHSIEIVDHLPAHAELPACDLGQLIFDDGLIIYLVICPELYEREGNPYCDELGVGWSDNDIRFARLGLAAAEIVSGNTALDWQPSILHLHDWATALAAGYLHWRGDDTPVIFTIHNLAHQGLCELSRASALGIPEQALNSEELEYYGQLSFMKAGLVYASHITTVSATYAREITTPEFGCGLEGLLALKAEQGLLTGIPNGIDDSWDPRTDSHLARAFAMNDWRGKRANADHVRKMFGLALCNGPLFAVVSRLVHQKGLDLTIGVAESIVRAGGQIVFIGRGEQGIERALCNLAARFPGAIGVNIGFDESDARCMYAGSDFLLMPSRFEPCGLSQLYAQRFGSLPIAHRTGGLVDTIEDGVSGFLFDEMTLCSYMEAIRRALMVFRATDLFYAMRRAAMVNRFTWRHSIEPYNQLYQTLLQQKATTRHDIALPDSLRRVAFHDDITATQEPGNSYPSEEKRVGAGAYG</sequence>
<evidence type="ECO:0000259" key="14">
    <source>
        <dbReference type="Pfam" id="PF08323"/>
    </source>
</evidence>
<comment type="function">
    <text evidence="2 11">Synthesizes alpha-1,4-glucan chains using ADP-glucose.</text>
</comment>
<dbReference type="PANTHER" id="PTHR45825">
    <property type="entry name" value="GRANULE-BOUND STARCH SYNTHASE 1, CHLOROPLASTIC/AMYLOPLASTIC"/>
    <property type="match status" value="1"/>
</dbReference>
<feature type="binding site" evidence="11">
    <location>
        <position position="51"/>
    </location>
    <ligand>
        <name>ADP-alpha-D-glucose</name>
        <dbReference type="ChEBI" id="CHEBI:57498"/>
    </ligand>
</feature>
<dbReference type="InterPro" id="IPR013534">
    <property type="entry name" value="Starch_synth_cat_dom"/>
</dbReference>
<dbReference type="Gene3D" id="3.40.50.2000">
    <property type="entry name" value="Glycogen Phosphorylase B"/>
    <property type="match status" value="2"/>
</dbReference>
<dbReference type="GO" id="GO:0009011">
    <property type="term" value="F:alpha-1,4-glucan glucosyltransferase (ADP-glucose donor) activity"/>
    <property type="evidence" value="ECO:0007669"/>
    <property type="project" value="UniProtKB-UniRule"/>
</dbReference>
<dbReference type="PANTHER" id="PTHR45825:SF8">
    <property type="entry name" value="GLYCOGEN SYNTHASE"/>
    <property type="match status" value="1"/>
</dbReference>
<dbReference type="SUPFAM" id="SSF53756">
    <property type="entry name" value="UDP-Glycosyltransferase/glycogen phosphorylase"/>
    <property type="match status" value="1"/>
</dbReference>
<accession>A0A5B8SVC2</accession>
<comment type="pathway">
    <text evidence="3 11">Glycan biosynthesis; glycogen biosynthesis.</text>
</comment>
<keyword evidence="8 11" id="KW-0808">Transferase</keyword>
<feature type="region of interest" description="Disordered" evidence="12">
    <location>
        <begin position="532"/>
        <end position="553"/>
    </location>
</feature>
<evidence type="ECO:0000256" key="5">
    <source>
        <dbReference type="ARBA" id="ARBA00012588"/>
    </source>
</evidence>
<keyword evidence="9 11" id="KW-0320">Glycogen biosynthesis</keyword>
<feature type="compositionally biased region" description="Polar residues" evidence="12">
    <location>
        <begin position="532"/>
        <end position="541"/>
    </location>
</feature>
<evidence type="ECO:0000256" key="4">
    <source>
        <dbReference type="ARBA" id="ARBA00010281"/>
    </source>
</evidence>
<evidence type="ECO:0000259" key="13">
    <source>
        <dbReference type="Pfam" id="PF00534"/>
    </source>
</evidence>
<dbReference type="OrthoDB" id="9808590at2"/>
<dbReference type="EMBL" id="CP042382">
    <property type="protein sequence ID" value="QEA40919.1"/>
    <property type="molecule type" value="Genomic_DNA"/>
</dbReference>
<evidence type="ECO:0000313" key="16">
    <source>
        <dbReference type="Proteomes" id="UP000321272"/>
    </source>
</evidence>
<dbReference type="NCBIfam" id="NF001899">
    <property type="entry name" value="PRK00654.1-2"/>
    <property type="match status" value="1"/>
</dbReference>
<dbReference type="KEGG" id="paur:FGL86_11745"/>
<proteinExistence type="inferred from homology"/>
<keyword evidence="7 11" id="KW-0328">Glycosyltransferase</keyword>
<evidence type="ECO:0000256" key="1">
    <source>
        <dbReference type="ARBA" id="ARBA00001478"/>
    </source>
</evidence>
<evidence type="ECO:0000256" key="8">
    <source>
        <dbReference type="ARBA" id="ARBA00022679"/>
    </source>
</evidence>
<keyword evidence="16" id="KW-1185">Reference proteome</keyword>
<evidence type="ECO:0000256" key="3">
    <source>
        <dbReference type="ARBA" id="ARBA00004964"/>
    </source>
</evidence>
<evidence type="ECO:0000256" key="7">
    <source>
        <dbReference type="ARBA" id="ARBA00022676"/>
    </source>
</evidence>
<comment type="catalytic activity">
    <reaction evidence="1 11">
        <text>[(1-&gt;4)-alpha-D-glucosyl](n) + ADP-alpha-D-glucose = [(1-&gt;4)-alpha-D-glucosyl](n+1) + ADP + H(+)</text>
        <dbReference type="Rhea" id="RHEA:18189"/>
        <dbReference type="Rhea" id="RHEA-COMP:9584"/>
        <dbReference type="Rhea" id="RHEA-COMP:9587"/>
        <dbReference type="ChEBI" id="CHEBI:15378"/>
        <dbReference type="ChEBI" id="CHEBI:15444"/>
        <dbReference type="ChEBI" id="CHEBI:57498"/>
        <dbReference type="ChEBI" id="CHEBI:456216"/>
        <dbReference type="EC" id="2.4.1.21"/>
    </reaction>
</comment>
<evidence type="ECO:0000256" key="12">
    <source>
        <dbReference type="SAM" id="MobiDB-lite"/>
    </source>
</evidence>
<dbReference type="GO" id="GO:0004373">
    <property type="term" value="F:alpha-1,4-glucan glucosyltransferase (UDP-glucose donor) activity"/>
    <property type="evidence" value="ECO:0007669"/>
    <property type="project" value="InterPro"/>
</dbReference>
<reference evidence="15 16" key="1">
    <citation type="submission" date="2019-06" db="EMBL/GenBank/DDBJ databases">
        <title>Genome analyses of bacteria isolated from kimchi.</title>
        <authorList>
            <person name="Lee S."/>
            <person name="Ahn S."/>
            <person name="Roh S."/>
        </authorList>
    </citation>
    <scope>NUCLEOTIDE SEQUENCE [LARGE SCALE GENOMIC DNA]</scope>
    <source>
        <strain evidence="15 16">CBA4606</strain>
    </source>
</reference>
<comment type="similarity">
    <text evidence="4 11">Belongs to the glycosyltransferase 1 family. Bacterial/plant glycogen synthase subfamily.</text>
</comment>
<dbReference type="CDD" id="cd03791">
    <property type="entry name" value="GT5_Glycogen_synthase_DULL1-like"/>
    <property type="match status" value="1"/>
</dbReference>
<evidence type="ECO:0000256" key="11">
    <source>
        <dbReference type="HAMAP-Rule" id="MF_00484"/>
    </source>
</evidence>
<feature type="domain" description="Glycosyl transferase family 1" evidence="13">
    <location>
        <begin position="330"/>
        <end position="467"/>
    </location>
</feature>
<evidence type="ECO:0000256" key="6">
    <source>
        <dbReference type="ARBA" id="ARBA00019935"/>
    </source>
</evidence>
<feature type="domain" description="Starch synthase catalytic" evidence="14">
    <location>
        <begin position="39"/>
        <end position="271"/>
    </location>
</feature>
<dbReference type="UniPathway" id="UPA00164"/>
<dbReference type="HAMAP" id="MF_00484">
    <property type="entry name" value="Glycogen_synth"/>
    <property type="match status" value="1"/>
</dbReference>
<dbReference type="NCBIfam" id="TIGR02095">
    <property type="entry name" value="glgA"/>
    <property type="match status" value="1"/>
</dbReference>
<organism evidence="15 16">
    <name type="scientific">Pistricoccus aurantiacus</name>
    <dbReference type="NCBI Taxonomy" id="1883414"/>
    <lineage>
        <taxon>Bacteria</taxon>
        <taxon>Pseudomonadati</taxon>
        <taxon>Pseudomonadota</taxon>
        <taxon>Gammaproteobacteria</taxon>
        <taxon>Oceanospirillales</taxon>
        <taxon>Halomonadaceae</taxon>
        <taxon>Pistricoccus</taxon>
    </lineage>
</organism>